<gene>
    <name evidence="1" type="ORF">PACLA_8A036818</name>
</gene>
<dbReference type="OrthoDB" id="5988014at2759"/>
<feature type="non-terminal residue" evidence="1">
    <location>
        <position position="1"/>
    </location>
</feature>
<sequence length="70" mass="8204">MVDAKLRKHRADIQSLFYDHYSKTKEHFTGSKVGFPNRRRTQLYSRNTGRFIQVISKGRIVARGTDGDKY</sequence>
<name>A0A7D9HSP0_PARCT</name>
<evidence type="ECO:0000313" key="1">
    <source>
        <dbReference type="EMBL" id="CAB3989904.1"/>
    </source>
</evidence>
<organism evidence="1 2">
    <name type="scientific">Paramuricea clavata</name>
    <name type="common">Red gorgonian</name>
    <name type="synonym">Violescent sea-whip</name>
    <dbReference type="NCBI Taxonomy" id="317549"/>
    <lineage>
        <taxon>Eukaryota</taxon>
        <taxon>Metazoa</taxon>
        <taxon>Cnidaria</taxon>
        <taxon>Anthozoa</taxon>
        <taxon>Octocorallia</taxon>
        <taxon>Malacalcyonacea</taxon>
        <taxon>Plexauridae</taxon>
        <taxon>Paramuricea</taxon>
    </lineage>
</organism>
<dbReference type="SUPFAM" id="SSF50353">
    <property type="entry name" value="Cytokine"/>
    <property type="match status" value="1"/>
</dbReference>
<keyword evidence="2" id="KW-1185">Reference proteome</keyword>
<evidence type="ECO:0000313" key="2">
    <source>
        <dbReference type="Proteomes" id="UP001152795"/>
    </source>
</evidence>
<dbReference type="EMBL" id="CACRXK020001567">
    <property type="protein sequence ID" value="CAB3989904.1"/>
    <property type="molecule type" value="Genomic_DNA"/>
</dbReference>
<dbReference type="AlphaFoldDB" id="A0A7D9HSP0"/>
<protein>
    <submittedName>
        <fullName evidence="1">Uncharacterized protein</fullName>
    </submittedName>
</protein>
<accession>A0A7D9HSP0</accession>
<proteinExistence type="predicted"/>
<comment type="caution">
    <text evidence="1">The sequence shown here is derived from an EMBL/GenBank/DDBJ whole genome shotgun (WGS) entry which is preliminary data.</text>
</comment>
<dbReference type="Proteomes" id="UP001152795">
    <property type="component" value="Unassembled WGS sequence"/>
</dbReference>
<reference evidence="1" key="1">
    <citation type="submission" date="2020-04" db="EMBL/GenBank/DDBJ databases">
        <authorList>
            <person name="Alioto T."/>
            <person name="Alioto T."/>
            <person name="Gomez Garrido J."/>
        </authorList>
    </citation>
    <scope>NUCLEOTIDE SEQUENCE</scope>
    <source>
        <strain evidence="1">A484AB</strain>
    </source>
</reference>
<dbReference type="Gene3D" id="2.80.10.50">
    <property type="match status" value="1"/>
</dbReference>
<dbReference type="InterPro" id="IPR008996">
    <property type="entry name" value="IL1/FGF"/>
</dbReference>